<dbReference type="PATRIC" id="fig|1246626.3.peg.1943"/>
<evidence type="ECO:0000256" key="3">
    <source>
        <dbReference type="ARBA" id="ARBA00022777"/>
    </source>
</evidence>
<dbReference type="InterPro" id="IPR018483">
    <property type="entry name" value="Carb_kinase_FGGY_CS"/>
</dbReference>
<dbReference type="PANTHER" id="PTHR43095:SF2">
    <property type="entry name" value="GLUCONOKINASE"/>
    <property type="match status" value="1"/>
</dbReference>
<dbReference type="Pfam" id="PF00370">
    <property type="entry name" value="FGGY_N"/>
    <property type="match status" value="1"/>
</dbReference>
<feature type="domain" description="Carbohydrate kinase FGGY C-terminal" evidence="6">
    <location>
        <begin position="255"/>
        <end position="436"/>
    </location>
</feature>
<dbReference type="GO" id="GO:0016773">
    <property type="term" value="F:phosphotransferase activity, alcohol group as acceptor"/>
    <property type="evidence" value="ECO:0007669"/>
    <property type="project" value="InterPro"/>
</dbReference>
<dbReference type="Pfam" id="PF02782">
    <property type="entry name" value="FGGY_C"/>
    <property type="match status" value="1"/>
</dbReference>
<proteinExistence type="inferred from homology"/>
<evidence type="ECO:0000256" key="1">
    <source>
        <dbReference type="ARBA" id="ARBA00009156"/>
    </source>
</evidence>
<comment type="similarity">
    <text evidence="1 4">Belongs to the FGGY kinase family.</text>
</comment>
<dbReference type="GO" id="GO:0016301">
    <property type="term" value="F:kinase activity"/>
    <property type="evidence" value="ECO:0007669"/>
    <property type="project" value="UniProtKB-KW"/>
</dbReference>
<dbReference type="InterPro" id="IPR050406">
    <property type="entry name" value="FGGY_Carb_Kinase"/>
</dbReference>
<accession>A0A060LWC3</accession>
<dbReference type="InterPro" id="IPR000577">
    <property type="entry name" value="Carb_kinase_FGGY"/>
</dbReference>
<dbReference type="PANTHER" id="PTHR43095">
    <property type="entry name" value="SUGAR KINASE"/>
    <property type="match status" value="1"/>
</dbReference>
<dbReference type="Proteomes" id="UP000027142">
    <property type="component" value="Chromosome"/>
</dbReference>
<dbReference type="EMBL" id="CP003923">
    <property type="protein sequence ID" value="AIC94522.1"/>
    <property type="molecule type" value="Genomic_DNA"/>
</dbReference>
<feature type="domain" description="Carbohydrate kinase FGGY N-terminal" evidence="5">
    <location>
        <begin position="2"/>
        <end position="245"/>
    </location>
</feature>
<dbReference type="eggNOG" id="COG1070">
    <property type="taxonomic scope" value="Bacteria"/>
</dbReference>
<dbReference type="HOGENOM" id="CLU_009281_3_2_9"/>
<reference evidence="7 8" key="1">
    <citation type="journal article" date="2014" name="Gene">
        <title>A comparative genomic analysis of the alkalitolerant soil bacterium Bacillus lehensis G1.</title>
        <authorList>
            <person name="Noor Y.M."/>
            <person name="Samsulrizal N.H."/>
            <person name="Jema'on N.A."/>
            <person name="Low K.O."/>
            <person name="Ramli A.N."/>
            <person name="Alias N.I."/>
            <person name="Damis S.I."/>
            <person name="Fuzi S.F."/>
            <person name="Isa M.N."/>
            <person name="Murad A.M."/>
            <person name="Raih M.F."/>
            <person name="Bakar F.D."/>
            <person name="Najimudin N."/>
            <person name="Mahadi N.M."/>
            <person name="Illias R.M."/>
        </authorList>
    </citation>
    <scope>NUCLEOTIDE SEQUENCE [LARGE SCALE GENOMIC DNA]</scope>
    <source>
        <strain evidence="7 8">G1</strain>
    </source>
</reference>
<keyword evidence="8" id="KW-1185">Reference proteome</keyword>
<dbReference type="GO" id="GO:0005975">
    <property type="term" value="P:carbohydrate metabolic process"/>
    <property type="evidence" value="ECO:0007669"/>
    <property type="project" value="InterPro"/>
</dbReference>
<dbReference type="STRING" id="1246626.BleG1_1944"/>
<keyword evidence="3 4" id="KW-0418">Kinase</keyword>
<evidence type="ECO:0000313" key="8">
    <source>
        <dbReference type="Proteomes" id="UP000027142"/>
    </source>
</evidence>
<evidence type="ECO:0000259" key="5">
    <source>
        <dbReference type="Pfam" id="PF00370"/>
    </source>
</evidence>
<dbReference type="AlphaFoldDB" id="A0A060LWC3"/>
<dbReference type="PROSITE" id="PS00445">
    <property type="entry name" value="FGGY_KINASES_2"/>
    <property type="match status" value="1"/>
</dbReference>
<evidence type="ECO:0000256" key="2">
    <source>
        <dbReference type="ARBA" id="ARBA00022679"/>
    </source>
</evidence>
<dbReference type="RefSeq" id="WP_038480029.1">
    <property type="nucleotide sequence ID" value="NZ_CP003923.1"/>
</dbReference>
<dbReference type="InterPro" id="IPR018484">
    <property type="entry name" value="FGGY_N"/>
</dbReference>
<dbReference type="KEGG" id="ble:BleG1_1944"/>
<dbReference type="OrthoDB" id="9805576at2"/>
<dbReference type="CDD" id="cd07770">
    <property type="entry name" value="ASKHA_NBD_FGGY_GntK"/>
    <property type="match status" value="1"/>
</dbReference>
<dbReference type="Gene3D" id="3.30.420.40">
    <property type="match status" value="2"/>
</dbReference>
<dbReference type="InterPro" id="IPR018485">
    <property type="entry name" value="FGGY_C"/>
</dbReference>
<gene>
    <name evidence="7" type="ORF">BleG1_1944</name>
</gene>
<evidence type="ECO:0000256" key="4">
    <source>
        <dbReference type="RuleBase" id="RU003733"/>
    </source>
</evidence>
<name>A0A060LWC3_9BACI</name>
<dbReference type="PIRSF" id="PIRSF000538">
    <property type="entry name" value="GlpK"/>
    <property type="match status" value="1"/>
</dbReference>
<sequence>MYSIAIDIGTTSAKVVLFSKDYRYKADHETAYPLLQEKPSYAEQDPIVIRDAVLHSLQQLLRQTSIESKNVTTISFSAAMHSLVAVDEEGRPLTQLLTWADTRAQSITTMLKETDQGKQFYEKTGTPIHPMSWIGKMKWMEQNWPDLYTQAYKFISIKEFICFHLFGEYVVDQSIASSTGLYNLKTKDWDDSILAFLHINTEKLSTVVGTDYCFTTPTNVMQAFSFSHNCIYHIGASDGVLANVGAGGLLDQVATLTIGTSGAVRVTIKEPLTDSAMRTFCYVLNESTWIAGGATNNGGIALTWYIEHFAKGSTVSEIIEEAFTVKPGAEGLLFLPFINGERAPYWNGEASGAFIGMRRTHNRAHFSRAVLEGILYSLQSVLTSLEESVGPIKRIHASGGFARSKQWVQLLADISGKTVRIQETHHASSLGAIRLAHNDLEQGEQTFMAQFEPNNRDYHVYKKKCELYQVLYNQLEPVFPELVVDN</sequence>
<evidence type="ECO:0000313" key="7">
    <source>
        <dbReference type="EMBL" id="AIC94522.1"/>
    </source>
</evidence>
<dbReference type="InterPro" id="IPR043129">
    <property type="entry name" value="ATPase_NBD"/>
</dbReference>
<evidence type="ECO:0000259" key="6">
    <source>
        <dbReference type="Pfam" id="PF02782"/>
    </source>
</evidence>
<protein>
    <submittedName>
        <fullName evidence="7">Gluconokinase</fullName>
    </submittedName>
</protein>
<organism evidence="7 8">
    <name type="scientific">Shouchella lehensis G1</name>
    <dbReference type="NCBI Taxonomy" id="1246626"/>
    <lineage>
        <taxon>Bacteria</taxon>
        <taxon>Bacillati</taxon>
        <taxon>Bacillota</taxon>
        <taxon>Bacilli</taxon>
        <taxon>Bacillales</taxon>
        <taxon>Bacillaceae</taxon>
        <taxon>Shouchella</taxon>
    </lineage>
</organism>
<dbReference type="SUPFAM" id="SSF53067">
    <property type="entry name" value="Actin-like ATPase domain"/>
    <property type="match status" value="2"/>
</dbReference>
<keyword evidence="2 4" id="KW-0808">Transferase</keyword>